<feature type="transmembrane region" description="Helical" evidence="7">
    <location>
        <begin position="47"/>
        <end position="69"/>
    </location>
</feature>
<evidence type="ECO:0000256" key="7">
    <source>
        <dbReference type="SAM" id="Phobius"/>
    </source>
</evidence>
<keyword evidence="6 7" id="KW-0472">Membrane</keyword>
<accession>A0A975BC10</accession>
<gene>
    <name evidence="8" type="ORF">dnl_49250</name>
</gene>
<dbReference type="Pfam" id="PF03994">
    <property type="entry name" value="DUF350"/>
    <property type="match status" value="2"/>
</dbReference>
<evidence type="ECO:0000256" key="4">
    <source>
        <dbReference type="ARBA" id="ARBA00022692"/>
    </source>
</evidence>
<keyword evidence="3" id="KW-1003">Cell membrane</keyword>
<feature type="transmembrane region" description="Helical" evidence="7">
    <location>
        <begin position="81"/>
        <end position="99"/>
    </location>
</feature>
<dbReference type="Proteomes" id="UP000663720">
    <property type="component" value="Chromosome"/>
</dbReference>
<name>A0A975BC10_9BACT</name>
<keyword evidence="4 7" id="KW-0812">Transmembrane</keyword>
<evidence type="ECO:0000256" key="6">
    <source>
        <dbReference type="ARBA" id="ARBA00023136"/>
    </source>
</evidence>
<organism evidence="8 9">
    <name type="scientific">Desulfonema limicola</name>
    <dbReference type="NCBI Taxonomy" id="45656"/>
    <lineage>
        <taxon>Bacteria</taxon>
        <taxon>Pseudomonadati</taxon>
        <taxon>Thermodesulfobacteriota</taxon>
        <taxon>Desulfobacteria</taxon>
        <taxon>Desulfobacterales</taxon>
        <taxon>Desulfococcaceae</taxon>
        <taxon>Desulfonema</taxon>
    </lineage>
</organism>
<sequence>MNLDDLVTAIVLVIAFYLLFFIGKLVNDFLHKEYNLTYELVERDNPALALAVAGYYLGLALSIGGALAGPGLGIVDDLIDLFIYGLLAIILLNLSWFICDKIILRKFKISDELIRDQNQGTGAVSFGISVASGLIIFGSVTGQGGNIWTASVFWLIGQIMLIIASLIYNLMIPYDIHEQIEKDNVAAGVGFAGCLVSIGIVVGLAAERDFHSWEDDLAAFAAIALSGLVMLPLVRLLTDKVLLPTVNLTDEIANQEKPNTGAAYIEAVSYIAAAFVISWCV</sequence>
<dbReference type="InterPro" id="IPR007140">
    <property type="entry name" value="DUF350"/>
</dbReference>
<comment type="subcellular location">
    <subcellularLocation>
        <location evidence="1">Cell membrane</location>
        <topology evidence="1">Multi-pass membrane protein</topology>
    </subcellularLocation>
</comment>
<dbReference type="KEGG" id="dli:dnl_49250"/>
<evidence type="ECO:0000256" key="1">
    <source>
        <dbReference type="ARBA" id="ARBA00004651"/>
    </source>
</evidence>
<evidence type="ECO:0000256" key="2">
    <source>
        <dbReference type="ARBA" id="ARBA00005779"/>
    </source>
</evidence>
<evidence type="ECO:0000313" key="9">
    <source>
        <dbReference type="Proteomes" id="UP000663720"/>
    </source>
</evidence>
<dbReference type="GO" id="GO:0005886">
    <property type="term" value="C:plasma membrane"/>
    <property type="evidence" value="ECO:0007669"/>
    <property type="project" value="UniProtKB-SubCell"/>
</dbReference>
<feature type="transmembrane region" description="Helical" evidence="7">
    <location>
        <begin position="184"/>
        <end position="205"/>
    </location>
</feature>
<evidence type="ECO:0000256" key="3">
    <source>
        <dbReference type="ARBA" id="ARBA00022475"/>
    </source>
</evidence>
<evidence type="ECO:0000313" key="8">
    <source>
        <dbReference type="EMBL" id="QTA82548.1"/>
    </source>
</evidence>
<proteinExistence type="inferred from homology"/>
<keyword evidence="9" id="KW-1185">Reference proteome</keyword>
<feature type="transmembrane region" description="Helical" evidence="7">
    <location>
        <begin position="120"/>
        <end position="140"/>
    </location>
</feature>
<dbReference type="PANTHER" id="PTHR40043:SF1">
    <property type="entry name" value="UPF0719 INNER MEMBRANE PROTEIN YJFL"/>
    <property type="match status" value="1"/>
</dbReference>
<feature type="transmembrane region" description="Helical" evidence="7">
    <location>
        <begin position="152"/>
        <end position="172"/>
    </location>
</feature>
<reference evidence="8" key="1">
    <citation type="journal article" date="2021" name="Microb. Physiol.">
        <title>Proteogenomic Insights into the Physiology of Marine, Sulfate-Reducing, Filamentous Desulfonema limicola and Desulfonema magnum.</title>
        <authorList>
            <person name="Schnaars V."/>
            <person name="Wohlbrand L."/>
            <person name="Scheve S."/>
            <person name="Hinrichs C."/>
            <person name="Reinhardt R."/>
            <person name="Rabus R."/>
        </authorList>
    </citation>
    <scope>NUCLEOTIDE SEQUENCE</scope>
    <source>
        <strain evidence="8">5ac10</strain>
    </source>
</reference>
<protein>
    <submittedName>
        <fullName evidence="8">DUF350</fullName>
    </submittedName>
</protein>
<dbReference type="EMBL" id="CP061799">
    <property type="protein sequence ID" value="QTA82548.1"/>
    <property type="molecule type" value="Genomic_DNA"/>
</dbReference>
<evidence type="ECO:0000256" key="5">
    <source>
        <dbReference type="ARBA" id="ARBA00022989"/>
    </source>
</evidence>
<keyword evidence="5 7" id="KW-1133">Transmembrane helix</keyword>
<dbReference type="AlphaFoldDB" id="A0A975BC10"/>
<dbReference type="RefSeq" id="WP_207688468.1">
    <property type="nucleotide sequence ID" value="NZ_CP061799.1"/>
</dbReference>
<feature type="transmembrane region" description="Helical" evidence="7">
    <location>
        <begin position="217"/>
        <end position="237"/>
    </location>
</feature>
<comment type="similarity">
    <text evidence="2">Belongs to the UPF0719 family.</text>
</comment>
<dbReference type="PANTHER" id="PTHR40043">
    <property type="entry name" value="UPF0719 INNER MEMBRANE PROTEIN YJFL"/>
    <property type="match status" value="1"/>
</dbReference>
<feature type="transmembrane region" description="Helical" evidence="7">
    <location>
        <begin position="6"/>
        <end position="26"/>
    </location>
</feature>